<organism evidence="3">
    <name type="scientific">marine sediment metagenome</name>
    <dbReference type="NCBI Taxonomy" id="412755"/>
    <lineage>
        <taxon>unclassified sequences</taxon>
        <taxon>metagenomes</taxon>
        <taxon>ecological metagenomes</taxon>
    </lineage>
</organism>
<dbReference type="Pfam" id="PF01075">
    <property type="entry name" value="Glyco_transf_9"/>
    <property type="match status" value="1"/>
</dbReference>
<evidence type="ECO:0000256" key="2">
    <source>
        <dbReference type="ARBA" id="ARBA00022679"/>
    </source>
</evidence>
<dbReference type="AlphaFoldDB" id="A0A0F8YCN8"/>
<comment type="caution">
    <text evidence="3">The sequence shown here is derived from an EMBL/GenBank/DDBJ whole genome shotgun (WGS) entry which is preliminary data.</text>
</comment>
<sequence>EKHASGNALNLAGKTTLREATAVIRNARFMITNDSGPMHIAAALGVPTYAIFGPTSPGLTGPYGQGHTIIRTGDDCSPCFKRSCEHTKCMEGVSPSQVLEAIMANSGLSF</sequence>
<keyword evidence="1" id="KW-0328">Glycosyltransferase</keyword>
<evidence type="ECO:0000256" key="1">
    <source>
        <dbReference type="ARBA" id="ARBA00022676"/>
    </source>
</evidence>
<dbReference type="PANTHER" id="PTHR30160">
    <property type="entry name" value="TETRAACYLDISACCHARIDE 4'-KINASE-RELATED"/>
    <property type="match status" value="1"/>
</dbReference>
<dbReference type="GO" id="GO:0008713">
    <property type="term" value="F:ADP-heptose-lipopolysaccharide heptosyltransferase activity"/>
    <property type="evidence" value="ECO:0007669"/>
    <property type="project" value="TreeGrafter"/>
</dbReference>
<feature type="non-terminal residue" evidence="3">
    <location>
        <position position="1"/>
    </location>
</feature>
<keyword evidence="2" id="KW-0808">Transferase</keyword>
<proteinExistence type="predicted"/>
<reference evidence="3" key="1">
    <citation type="journal article" date="2015" name="Nature">
        <title>Complex archaea that bridge the gap between prokaryotes and eukaryotes.</title>
        <authorList>
            <person name="Spang A."/>
            <person name="Saw J.H."/>
            <person name="Jorgensen S.L."/>
            <person name="Zaremba-Niedzwiedzka K."/>
            <person name="Martijn J."/>
            <person name="Lind A.E."/>
            <person name="van Eijk R."/>
            <person name="Schleper C."/>
            <person name="Guy L."/>
            <person name="Ettema T.J."/>
        </authorList>
    </citation>
    <scope>NUCLEOTIDE SEQUENCE</scope>
</reference>
<accession>A0A0F8YCN8</accession>
<dbReference type="Gene3D" id="3.40.50.2000">
    <property type="entry name" value="Glycogen Phosphorylase B"/>
    <property type="match status" value="1"/>
</dbReference>
<dbReference type="GO" id="GO:0009244">
    <property type="term" value="P:lipopolysaccharide core region biosynthetic process"/>
    <property type="evidence" value="ECO:0007669"/>
    <property type="project" value="TreeGrafter"/>
</dbReference>
<dbReference type="CDD" id="cd03789">
    <property type="entry name" value="GT9_LPS_heptosyltransferase"/>
    <property type="match status" value="1"/>
</dbReference>
<dbReference type="EMBL" id="LAZR01057727">
    <property type="protein sequence ID" value="KKK71455.1"/>
    <property type="molecule type" value="Genomic_DNA"/>
</dbReference>
<dbReference type="InterPro" id="IPR002201">
    <property type="entry name" value="Glyco_trans_9"/>
</dbReference>
<name>A0A0F8YCN8_9ZZZZ</name>
<dbReference type="InterPro" id="IPR051199">
    <property type="entry name" value="LPS_LOS_Heptosyltrfase"/>
</dbReference>
<dbReference type="SUPFAM" id="SSF53756">
    <property type="entry name" value="UDP-Glycosyltransferase/glycogen phosphorylase"/>
    <property type="match status" value="1"/>
</dbReference>
<dbReference type="GO" id="GO:0005829">
    <property type="term" value="C:cytosol"/>
    <property type="evidence" value="ECO:0007669"/>
    <property type="project" value="TreeGrafter"/>
</dbReference>
<gene>
    <name evidence="3" type="ORF">LCGC14_2913750</name>
</gene>
<protein>
    <recommendedName>
        <fullName evidence="4">Lipopolysaccharide heptosyltransferase II</fullName>
    </recommendedName>
</protein>
<evidence type="ECO:0000313" key="3">
    <source>
        <dbReference type="EMBL" id="KKK71455.1"/>
    </source>
</evidence>
<evidence type="ECO:0008006" key="4">
    <source>
        <dbReference type="Google" id="ProtNLM"/>
    </source>
</evidence>
<dbReference type="PANTHER" id="PTHR30160:SF1">
    <property type="entry name" value="LIPOPOLYSACCHARIDE 1,2-N-ACETYLGLUCOSAMINETRANSFERASE-RELATED"/>
    <property type="match status" value="1"/>
</dbReference>